<evidence type="ECO:0000313" key="1">
    <source>
        <dbReference type="EMBL" id="MQA37846.1"/>
    </source>
</evidence>
<organism evidence="1 2">
    <name type="scientific">Rugamonas aquatica</name>
    <dbReference type="NCBI Taxonomy" id="2743357"/>
    <lineage>
        <taxon>Bacteria</taxon>
        <taxon>Pseudomonadati</taxon>
        <taxon>Pseudomonadota</taxon>
        <taxon>Betaproteobacteria</taxon>
        <taxon>Burkholderiales</taxon>
        <taxon>Oxalobacteraceae</taxon>
        <taxon>Telluria group</taxon>
        <taxon>Rugamonas</taxon>
    </lineage>
</organism>
<dbReference type="AlphaFoldDB" id="A0A6A7MYK4"/>
<dbReference type="Proteomes" id="UP000440498">
    <property type="component" value="Unassembled WGS sequence"/>
</dbReference>
<evidence type="ECO:0000313" key="2">
    <source>
        <dbReference type="Proteomes" id="UP000440498"/>
    </source>
</evidence>
<dbReference type="RefSeq" id="WP_152837304.1">
    <property type="nucleotide sequence ID" value="NZ_WHUG01000002.1"/>
</dbReference>
<accession>A0A6A7MYK4</accession>
<proteinExistence type="predicted"/>
<comment type="caution">
    <text evidence="1">The sequence shown here is derived from an EMBL/GenBank/DDBJ whole genome shotgun (WGS) entry which is preliminary data.</text>
</comment>
<name>A0A6A7MYK4_9BURK</name>
<reference evidence="1 2" key="1">
    <citation type="submission" date="2019-10" db="EMBL/GenBank/DDBJ databases">
        <title>Two novel species isolated from a subtropical stream in China.</title>
        <authorList>
            <person name="Lu H."/>
        </authorList>
    </citation>
    <scope>NUCLEOTIDE SEQUENCE [LARGE SCALE GENOMIC DNA]</scope>
    <source>
        <strain evidence="1 2">FT29W</strain>
    </source>
</reference>
<gene>
    <name evidence="1" type="ORF">GEV02_06770</name>
</gene>
<protein>
    <submittedName>
        <fullName evidence="1">Uncharacterized protein</fullName>
    </submittedName>
</protein>
<sequence>MKNEYRKTAAPAAKATAPAAIQAPDFAKMRAMAQEITAKLDSVKQGFEAIGTELTQIGTGFADIRKKLATLKVQTSAPKATTPSQTRFDAFVSKHFAHYTKGASNA</sequence>
<dbReference type="EMBL" id="WHUG01000002">
    <property type="protein sequence ID" value="MQA37846.1"/>
    <property type="molecule type" value="Genomic_DNA"/>
</dbReference>
<keyword evidence="2" id="KW-1185">Reference proteome</keyword>